<dbReference type="Proteomes" id="UP000319502">
    <property type="component" value="Unassembled WGS sequence"/>
</dbReference>
<keyword evidence="2" id="KW-1185">Reference proteome</keyword>
<sequence>MELAPMRYTPGGVPMVGFVLGHESRQVENGIERSVLCELQGVALGDIAKTLSTAVAGMEMEAIGFLAAKNQRSKMPVLHLTNIKFVEGNEHGLQAEEKG</sequence>
<dbReference type="InterPro" id="IPR023646">
    <property type="entry name" value="Prisomal_replication_PriB"/>
</dbReference>
<dbReference type="GO" id="GO:0003697">
    <property type="term" value="F:single-stranded DNA binding"/>
    <property type="evidence" value="ECO:0007669"/>
    <property type="project" value="InterPro"/>
</dbReference>
<gene>
    <name evidence="1" type="primary">priB</name>
    <name evidence="1" type="ORF">FHP91_17500</name>
</gene>
<dbReference type="InterPro" id="IPR012340">
    <property type="entry name" value="NA-bd_OB-fold"/>
</dbReference>
<dbReference type="PIRSF" id="PIRSF003135">
    <property type="entry name" value="Primosomal_n"/>
    <property type="match status" value="1"/>
</dbReference>
<accession>A0A557QH57</accession>
<name>A0A557QH57_9RHOO</name>
<dbReference type="Pfam" id="PF22657">
    <property type="entry name" value="SSB_1"/>
    <property type="match status" value="1"/>
</dbReference>
<organism evidence="1 2">
    <name type="scientific">Denitromonas halophila</name>
    <dbReference type="NCBI Taxonomy" id="1629404"/>
    <lineage>
        <taxon>Bacteria</taxon>
        <taxon>Pseudomonadati</taxon>
        <taxon>Pseudomonadota</taxon>
        <taxon>Betaproteobacteria</taxon>
        <taxon>Rhodocyclales</taxon>
        <taxon>Zoogloeaceae</taxon>
        <taxon>Denitromonas</taxon>
    </lineage>
</organism>
<evidence type="ECO:0000313" key="2">
    <source>
        <dbReference type="Proteomes" id="UP000319502"/>
    </source>
</evidence>
<dbReference type="Gene3D" id="2.40.50.140">
    <property type="entry name" value="Nucleic acid-binding proteins"/>
    <property type="match status" value="1"/>
</dbReference>
<dbReference type="OrthoDB" id="5296916at2"/>
<reference evidence="1 2" key="1">
    <citation type="submission" date="2019-07" db="EMBL/GenBank/DDBJ databases">
        <title>The pathways for chlorine oxyanion respiration interact through the shared metabolite chlorate.</title>
        <authorList>
            <person name="Barnum T.P."/>
            <person name="Cheng Y."/>
            <person name="Hill K.A."/>
            <person name="Lucas L.N."/>
            <person name="Carlson H.K."/>
            <person name="Coates J.D."/>
        </authorList>
    </citation>
    <scope>NUCLEOTIDE SEQUENCE [LARGE SCALE GENOMIC DNA]</scope>
    <source>
        <strain evidence="1 2">SFB-3</strain>
    </source>
</reference>
<proteinExistence type="predicted"/>
<comment type="caution">
    <text evidence="1">The sequence shown here is derived from an EMBL/GenBank/DDBJ whole genome shotgun (WGS) entry which is preliminary data.</text>
</comment>
<dbReference type="GO" id="GO:0030894">
    <property type="term" value="C:replisome"/>
    <property type="evidence" value="ECO:0007669"/>
    <property type="project" value="InterPro"/>
</dbReference>
<protein>
    <submittedName>
        <fullName evidence="1">Primosomal replication protein N</fullName>
    </submittedName>
</protein>
<dbReference type="NCBIfam" id="TIGR04418">
    <property type="entry name" value="PriB_gamma"/>
    <property type="match status" value="1"/>
</dbReference>
<dbReference type="GO" id="GO:0006260">
    <property type="term" value="P:DNA replication"/>
    <property type="evidence" value="ECO:0007669"/>
    <property type="project" value="InterPro"/>
</dbReference>
<evidence type="ECO:0000313" key="1">
    <source>
        <dbReference type="EMBL" id="TVO52232.1"/>
    </source>
</evidence>
<dbReference type="SUPFAM" id="SSF50249">
    <property type="entry name" value="Nucleic acid-binding proteins"/>
    <property type="match status" value="1"/>
</dbReference>
<dbReference type="EMBL" id="VMNK01000017">
    <property type="protein sequence ID" value="TVO52232.1"/>
    <property type="molecule type" value="Genomic_DNA"/>
</dbReference>
<dbReference type="AlphaFoldDB" id="A0A557QH57"/>